<dbReference type="PRINTS" id="PR00107">
    <property type="entry name" value="PHOSPHOCPHPR"/>
</dbReference>
<dbReference type="RefSeq" id="WP_149568052.1">
    <property type="nucleotide sequence ID" value="NZ_CP035807.1"/>
</dbReference>
<dbReference type="InterPro" id="IPR035895">
    <property type="entry name" value="HPr-like_sf"/>
</dbReference>
<dbReference type="GO" id="GO:0009401">
    <property type="term" value="P:phosphoenolpyruvate-dependent sugar phosphotransferase system"/>
    <property type="evidence" value="ECO:0007669"/>
    <property type="project" value="UniProtKB-KW"/>
</dbReference>
<evidence type="ECO:0000313" key="6">
    <source>
        <dbReference type="EMBL" id="QEN04812.1"/>
    </source>
</evidence>
<evidence type="ECO:0000259" key="5">
    <source>
        <dbReference type="PROSITE" id="PS51350"/>
    </source>
</evidence>
<reference evidence="6 7" key="2">
    <citation type="submission" date="2019-09" db="EMBL/GenBank/DDBJ databases">
        <title>Complete Genome Sequence and Methylome Analysis of free living Spirochaetas.</title>
        <authorList>
            <person name="Leshcheva N."/>
            <person name="Mikheeva N."/>
        </authorList>
    </citation>
    <scope>NUCLEOTIDE SEQUENCE [LARGE SCALE GENOMIC DNA]</scope>
    <source>
        <strain evidence="6 7">P</strain>
    </source>
</reference>
<keyword evidence="3" id="KW-0963">Cytoplasm</keyword>
<dbReference type="SUPFAM" id="SSF55594">
    <property type="entry name" value="HPr-like"/>
    <property type="match status" value="1"/>
</dbReference>
<dbReference type="InterPro" id="IPR002114">
    <property type="entry name" value="PTS_HPr_Ser_P_site"/>
</dbReference>
<feature type="domain" description="HPr" evidence="5">
    <location>
        <begin position="1"/>
        <end position="87"/>
    </location>
</feature>
<dbReference type="OrthoDB" id="9809047at2"/>
<organism evidence="6 7">
    <name type="scientific">Thiospirochaeta perfilievii</name>
    <dbReference type="NCBI Taxonomy" id="252967"/>
    <lineage>
        <taxon>Bacteria</taxon>
        <taxon>Pseudomonadati</taxon>
        <taxon>Spirochaetota</taxon>
        <taxon>Spirochaetia</taxon>
        <taxon>Spirochaetales</taxon>
        <taxon>Spirochaetaceae</taxon>
        <taxon>Thiospirochaeta</taxon>
    </lineage>
</organism>
<comment type="subcellular location">
    <subcellularLocation>
        <location evidence="1">Cytoplasm</location>
    </subcellularLocation>
</comment>
<evidence type="ECO:0000313" key="7">
    <source>
        <dbReference type="Proteomes" id="UP000323824"/>
    </source>
</evidence>
<sequence length="87" mass="9636">MTEKSTTIKNRAGIHARPATLIVKEASKFKSNVYIEKNSEKINAKSILNILTLGGTYNSEIKVIAEGDDELEAVEALINLIDNKFEE</sequence>
<accession>A0A5C1QF55</accession>
<dbReference type="InterPro" id="IPR000032">
    <property type="entry name" value="HPr-like"/>
</dbReference>
<comment type="similarity">
    <text evidence="2">Belongs to the HPr family.</text>
</comment>
<dbReference type="Proteomes" id="UP000323824">
    <property type="component" value="Chromosome"/>
</dbReference>
<dbReference type="InterPro" id="IPR001020">
    <property type="entry name" value="PTS_HPr_His_P_site"/>
</dbReference>
<dbReference type="Pfam" id="PF00381">
    <property type="entry name" value="PTS-HPr"/>
    <property type="match status" value="1"/>
</dbReference>
<dbReference type="CDD" id="cd00367">
    <property type="entry name" value="PTS-HPr_like"/>
    <property type="match status" value="1"/>
</dbReference>
<evidence type="ECO:0000256" key="1">
    <source>
        <dbReference type="ARBA" id="ARBA00004496"/>
    </source>
</evidence>
<dbReference type="PROSITE" id="PS00369">
    <property type="entry name" value="PTS_HPR_HIS"/>
    <property type="match status" value="1"/>
</dbReference>
<dbReference type="InterPro" id="IPR050399">
    <property type="entry name" value="HPr"/>
</dbReference>
<dbReference type="NCBIfam" id="TIGR01003">
    <property type="entry name" value="PTS_HPr_family"/>
    <property type="match status" value="1"/>
</dbReference>
<name>A0A5C1QF55_9SPIO</name>
<dbReference type="GO" id="GO:0005737">
    <property type="term" value="C:cytoplasm"/>
    <property type="evidence" value="ECO:0007669"/>
    <property type="project" value="UniProtKB-SubCell"/>
</dbReference>
<dbReference type="PROSITE" id="PS00589">
    <property type="entry name" value="PTS_HPR_SER"/>
    <property type="match status" value="1"/>
</dbReference>
<dbReference type="AlphaFoldDB" id="A0A5C1QF55"/>
<dbReference type="PROSITE" id="PS51350">
    <property type="entry name" value="PTS_HPR_DOM"/>
    <property type="match status" value="1"/>
</dbReference>
<dbReference type="KEGG" id="sper:EW093_08880"/>
<evidence type="ECO:0000256" key="4">
    <source>
        <dbReference type="ARBA" id="ARBA00022683"/>
    </source>
</evidence>
<reference evidence="6 7" key="1">
    <citation type="submission" date="2019-02" db="EMBL/GenBank/DDBJ databases">
        <authorList>
            <person name="Fomenkov A."/>
            <person name="Dubinina G."/>
            <person name="Grabovich M."/>
            <person name="Vincze T."/>
            <person name="Roberts R.J."/>
        </authorList>
    </citation>
    <scope>NUCLEOTIDE SEQUENCE [LARGE SCALE GENOMIC DNA]</scope>
    <source>
        <strain evidence="6 7">P</strain>
    </source>
</reference>
<evidence type="ECO:0000256" key="3">
    <source>
        <dbReference type="ARBA" id="ARBA00022490"/>
    </source>
</evidence>
<protein>
    <submittedName>
        <fullName evidence="6">HPr family phosphocarrier protein</fullName>
    </submittedName>
</protein>
<keyword evidence="7" id="KW-1185">Reference proteome</keyword>
<evidence type="ECO:0000256" key="2">
    <source>
        <dbReference type="ARBA" id="ARBA00010736"/>
    </source>
</evidence>
<dbReference type="PANTHER" id="PTHR33705:SF2">
    <property type="entry name" value="PHOSPHOCARRIER PROTEIN NPR"/>
    <property type="match status" value="1"/>
</dbReference>
<proteinExistence type="inferred from homology"/>
<dbReference type="PANTHER" id="PTHR33705">
    <property type="entry name" value="PHOSPHOCARRIER PROTEIN HPR"/>
    <property type="match status" value="1"/>
</dbReference>
<gene>
    <name evidence="6" type="ORF">EW093_08880</name>
</gene>
<dbReference type="EMBL" id="CP035807">
    <property type="protein sequence ID" value="QEN04812.1"/>
    <property type="molecule type" value="Genomic_DNA"/>
</dbReference>
<dbReference type="Gene3D" id="3.30.1340.10">
    <property type="entry name" value="HPr-like"/>
    <property type="match status" value="1"/>
</dbReference>
<keyword evidence="4" id="KW-0598">Phosphotransferase system</keyword>